<dbReference type="AlphaFoldDB" id="A0A3S1I6P9"/>
<dbReference type="RefSeq" id="WP_241993607.1">
    <property type="nucleotide sequence ID" value="NZ_RSCM01000022.1"/>
</dbReference>
<gene>
    <name evidence="1" type="ORF">DSM107003_47000</name>
</gene>
<dbReference type="Proteomes" id="UP000276103">
    <property type="component" value="Unassembled WGS sequence"/>
</dbReference>
<dbReference type="EMBL" id="RSCM01000022">
    <property type="protein sequence ID" value="RUS92953.1"/>
    <property type="molecule type" value="Genomic_DNA"/>
</dbReference>
<accession>A0A3S1I6P9</accession>
<protein>
    <submittedName>
        <fullName evidence="1">Uncharacterized protein</fullName>
    </submittedName>
</protein>
<evidence type="ECO:0000313" key="1">
    <source>
        <dbReference type="EMBL" id="RUS92953.1"/>
    </source>
</evidence>
<name>A0A3S1I6P9_ANAVA</name>
<comment type="caution">
    <text evidence="1">The sequence shown here is derived from an EMBL/GenBank/DDBJ whole genome shotgun (WGS) entry which is preliminary data.</text>
</comment>
<keyword evidence="2" id="KW-1185">Reference proteome</keyword>
<evidence type="ECO:0000313" key="2">
    <source>
        <dbReference type="Proteomes" id="UP000276103"/>
    </source>
</evidence>
<organism evidence="1 2">
    <name type="scientific">Trichormus variabilis SAG 1403-4b</name>
    <dbReference type="NCBI Taxonomy" id="447716"/>
    <lineage>
        <taxon>Bacteria</taxon>
        <taxon>Bacillati</taxon>
        <taxon>Cyanobacteriota</taxon>
        <taxon>Cyanophyceae</taxon>
        <taxon>Nostocales</taxon>
        <taxon>Nostocaceae</taxon>
        <taxon>Trichormus</taxon>
    </lineage>
</organism>
<sequence>MFETMSKIIDSDINVTLVDMTPVQMETLLGGCCQSSQTPFLSNLAEIMNSAKKSSGSADNKYSNQKINSIDNSKKTYVNGILIPSKGNTVVVYG</sequence>
<reference evidence="1 2" key="1">
    <citation type="journal article" date="2019" name="Genome Biol. Evol.">
        <title>Day and night: Metabolic profiles and evolutionary relationships of six axenic non-marine cyanobacteria.</title>
        <authorList>
            <person name="Will S.E."/>
            <person name="Henke P."/>
            <person name="Boedeker C."/>
            <person name="Huang S."/>
            <person name="Brinkmann H."/>
            <person name="Rohde M."/>
            <person name="Jarek M."/>
            <person name="Friedl T."/>
            <person name="Seufert S."/>
            <person name="Schumacher M."/>
            <person name="Overmann J."/>
            <person name="Neumann-Schaal M."/>
            <person name="Petersen J."/>
        </authorList>
    </citation>
    <scope>NUCLEOTIDE SEQUENCE [LARGE SCALE GENOMIC DNA]</scope>
    <source>
        <strain evidence="1 2">SAG 1403-4b</strain>
    </source>
</reference>
<proteinExistence type="predicted"/>